<dbReference type="Gene3D" id="3.40.50.300">
    <property type="entry name" value="P-loop containing nucleotide triphosphate hydrolases"/>
    <property type="match status" value="1"/>
</dbReference>
<evidence type="ECO:0000256" key="1">
    <source>
        <dbReference type="ARBA" id="ARBA00004434"/>
    </source>
</evidence>
<evidence type="ECO:0000256" key="11">
    <source>
        <dbReference type="ARBA" id="ARBA00048778"/>
    </source>
</evidence>
<keyword evidence="17" id="KW-1185">Reference proteome</keyword>
<keyword evidence="8" id="KW-1133">Transmembrane helix</keyword>
<feature type="region of interest" description="Disordered" evidence="13">
    <location>
        <begin position="535"/>
        <end position="585"/>
    </location>
</feature>
<dbReference type="PANTHER" id="PTHR23070">
    <property type="entry name" value="BCS1 AAA-TYPE ATPASE"/>
    <property type="match status" value="1"/>
</dbReference>
<dbReference type="GO" id="GO:0005743">
    <property type="term" value="C:mitochondrial inner membrane"/>
    <property type="evidence" value="ECO:0007669"/>
    <property type="project" value="UniProtKB-SubCell"/>
</dbReference>
<evidence type="ECO:0000259" key="15">
    <source>
        <dbReference type="SMART" id="SM01024"/>
    </source>
</evidence>
<dbReference type="Pfam" id="PF08740">
    <property type="entry name" value="BCS1_N"/>
    <property type="match status" value="1"/>
</dbReference>
<evidence type="ECO:0000256" key="13">
    <source>
        <dbReference type="SAM" id="MobiDB-lite"/>
    </source>
</evidence>
<evidence type="ECO:0000256" key="6">
    <source>
        <dbReference type="ARBA" id="ARBA00022801"/>
    </source>
</evidence>
<dbReference type="InterPro" id="IPR003593">
    <property type="entry name" value="AAA+_ATPase"/>
</dbReference>
<dbReference type="InterPro" id="IPR014851">
    <property type="entry name" value="BCS1_N"/>
</dbReference>
<dbReference type="InterPro" id="IPR003960">
    <property type="entry name" value="ATPase_AAA_CS"/>
</dbReference>
<evidence type="ECO:0000256" key="2">
    <source>
        <dbReference type="ARBA" id="ARBA00007448"/>
    </source>
</evidence>
<gene>
    <name evidence="16" type="ORF">BDW02DRAFT_589739</name>
</gene>
<accession>A0A6A5K9U4</accession>
<evidence type="ECO:0000256" key="5">
    <source>
        <dbReference type="ARBA" id="ARBA00022792"/>
    </source>
</evidence>
<protein>
    <submittedName>
        <fullName evidence="16">P-loop containing nucleoside triphosphate hydrolase protein</fullName>
    </submittedName>
</protein>
<keyword evidence="9" id="KW-0496">Mitochondrion</keyword>
<keyword evidence="3" id="KW-0812">Transmembrane</keyword>
<evidence type="ECO:0000256" key="8">
    <source>
        <dbReference type="ARBA" id="ARBA00022989"/>
    </source>
</evidence>
<feature type="domain" description="AAA+ ATPase" evidence="14">
    <location>
        <begin position="299"/>
        <end position="459"/>
    </location>
</feature>
<dbReference type="OrthoDB" id="10251412at2759"/>
<keyword evidence="10" id="KW-0472">Membrane</keyword>
<keyword evidence="7 12" id="KW-0067">ATP-binding</keyword>
<dbReference type="Pfam" id="PF00004">
    <property type="entry name" value="AAA"/>
    <property type="match status" value="1"/>
</dbReference>
<dbReference type="SUPFAM" id="SSF52540">
    <property type="entry name" value="P-loop containing nucleoside triphosphate hydrolases"/>
    <property type="match status" value="1"/>
</dbReference>
<comment type="subcellular location">
    <subcellularLocation>
        <location evidence="1">Mitochondrion inner membrane</location>
        <topology evidence="1">Single-pass membrane protein</topology>
    </subcellularLocation>
</comment>
<dbReference type="PROSITE" id="PS00674">
    <property type="entry name" value="AAA"/>
    <property type="match status" value="1"/>
</dbReference>
<dbReference type="Pfam" id="PF25426">
    <property type="entry name" value="AAA_lid_BCS1"/>
    <property type="match status" value="1"/>
</dbReference>
<evidence type="ECO:0000256" key="4">
    <source>
        <dbReference type="ARBA" id="ARBA00022741"/>
    </source>
</evidence>
<keyword evidence="5" id="KW-0999">Mitochondrion inner membrane</keyword>
<dbReference type="InterPro" id="IPR057495">
    <property type="entry name" value="AAA_lid_BCS1"/>
</dbReference>
<evidence type="ECO:0000256" key="10">
    <source>
        <dbReference type="ARBA" id="ARBA00023136"/>
    </source>
</evidence>
<organism evidence="16 17">
    <name type="scientific">Decorospora gaudefroyi</name>
    <dbReference type="NCBI Taxonomy" id="184978"/>
    <lineage>
        <taxon>Eukaryota</taxon>
        <taxon>Fungi</taxon>
        <taxon>Dikarya</taxon>
        <taxon>Ascomycota</taxon>
        <taxon>Pezizomycotina</taxon>
        <taxon>Dothideomycetes</taxon>
        <taxon>Pleosporomycetidae</taxon>
        <taxon>Pleosporales</taxon>
        <taxon>Pleosporineae</taxon>
        <taxon>Pleosporaceae</taxon>
        <taxon>Decorospora</taxon>
    </lineage>
</organism>
<feature type="compositionally biased region" description="Polar residues" evidence="13">
    <location>
        <begin position="1"/>
        <end position="13"/>
    </location>
</feature>
<feature type="region of interest" description="Disordered" evidence="13">
    <location>
        <begin position="1"/>
        <end position="21"/>
    </location>
</feature>
<keyword evidence="4 12" id="KW-0547">Nucleotide-binding</keyword>
<evidence type="ECO:0000256" key="12">
    <source>
        <dbReference type="RuleBase" id="RU003651"/>
    </source>
</evidence>
<dbReference type="GO" id="GO:0016887">
    <property type="term" value="F:ATP hydrolysis activity"/>
    <property type="evidence" value="ECO:0007669"/>
    <property type="project" value="InterPro"/>
</dbReference>
<evidence type="ECO:0000256" key="7">
    <source>
        <dbReference type="ARBA" id="ARBA00022840"/>
    </source>
</evidence>
<dbReference type="GO" id="GO:0005524">
    <property type="term" value="F:ATP binding"/>
    <property type="evidence" value="ECO:0007669"/>
    <property type="project" value="UniProtKB-KW"/>
</dbReference>
<dbReference type="InterPro" id="IPR027417">
    <property type="entry name" value="P-loop_NTPase"/>
</dbReference>
<evidence type="ECO:0000259" key="14">
    <source>
        <dbReference type="SMART" id="SM00382"/>
    </source>
</evidence>
<dbReference type="SMART" id="SM01024">
    <property type="entry name" value="BCS1_N"/>
    <property type="match status" value="1"/>
</dbReference>
<dbReference type="InterPro" id="IPR003959">
    <property type="entry name" value="ATPase_AAA_core"/>
</dbReference>
<comment type="catalytic activity">
    <reaction evidence="11">
        <text>ATP + H2O = ADP + phosphate + H(+)</text>
        <dbReference type="Rhea" id="RHEA:13065"/>
        <dbReference type="ChEBI" id="CHEBI:15377"/>
        <dbReference type="ChEBI" id="CHEBI:15378"/>
        <dbReference type="ChEBI" id="CHEBI:30616"/>
        <dbReference type="ChEBI" id="CHEBI:43474"/>
        <dbReference type="ChEBI" id="CHEBI:456216"/>
    </reaction>
    <physiologicalReaction direction="left-to-right" evidence="11">
        <dbReference type="Rhea" id="RHEA:13066"/>
    </physiologicalReaction>
</comment>
<dbReference type="InterPro" id="IPR050747">
    <property type="entry name" value="Mitochondrial_chaperone_BCS1"/>
</dbReference>
<dbReference type="AlphaFoldDB" id="A0A6A5K9U4"/>
<keyword evidence="6 16" id="KW-0378">Hydrolase</keyword>
<evidence type="ECO:0000313" key="17">
    <source>
        <dbReference type="Proteomes" id="UP000800040"/>
    </source>
</evidence>
<dbReference type="EMBL" id="ML975320">
    <property type="protein sequence ID" value="KAF1833339.1"/>
    <property type="molecule type" value="Genomic_DNA"/>
</dbReference>
<evidence type="ECO:0000256" key="9">
    <source>
        <dbReference type="ARBA" id="ARBA00023128"/>
    </source>
</evidence>
<evidence type="ECO:0000256" key="3">
    <source>
        <dbReference type="ARBA" id="ARBA00022692"/>
    </source>
</evidence>
<reference evidence="16" key="1">
    <citation type="submission" date="2020-01" db="EMBL/GenBank/DDBJ databases">
        <authorList>
            <consortium name="DOE Joint Genome Institute"/>
            <person name="Haridas S."/>
            <person name="Albert R."/>
            <person name="Binder M."/>
            <person name="Bloem J."/>
            <person name="Labutti K."/>
            <person name="Salamov A."/>
            <person name="Andreopoulos B."/>
            <person name="Baker S.E."/>
            <person name="Barry K."/>
            <person name="Bills G."/>
            <person name="Bluhm B.H."/>
            <person name="Cannon C."/>
            <person name="Castanera R."/>
            <person name="Culley D.E."/>
            <person name="Daum C."/>
            <person name="Ezra D."/>
            <person name="Gonzalez J.B."/>
            <person name="Henrissat B."/>
            <person name="Kuo A."/>
            <person name="Liang C."/>
            <person name="Lipzen A."/>
            <person name="Lutzoni F."/>
            <person name="Magnuson J."/>
            <person name="Mondo S."/>
            <person name="Nolan M."/>
            <person name="Ohm R."/>
            <person name="Pangilinan J."/>
            <person name="Park H.-J."/>
            <person name="Ramirez L."/>
            <person name="Alfaro M."/>
            <person name="Sun H."/>
            <person name="Tritt A."/>
            <person name="Yoshinaga Y."/>
            <person name="Zwiers L.-H."/>
            <person name="Turgeon B.G."/>
            <person name="Goodwin S.B."/>
            <person name="Spatafora J.W."/>
            <person name="Crous P.W."/>
            <person name="Grigoriev I.V."/>
        </authorList>
    </citation>
    <scope>NUCLEOTIDE SEQUENCE</scope>
    <source>
        <strain evidence="16">P77</strain>
    </source>
</reference>
<evidence type="ECO:0000313" key="16">
    <source>
        <dbReference type="EMBL" id="KAF1833339.1"/>
    </source>
</evidence>
<proteinExistence type="inferred from homology"/>
<comment type="similarity">
    <text evidence="2">Belongs to the AAA ATPase family. BCS1 subfamily.</text>
</comment>
<sequence length="585" mass="64140">MPPSLSTDLTVPPTTARESDQLWPEPLSTPGYIPRHLKRTATGQFPILEIIQRILYRLKPSGGDLEKLLALIGLYQAIRPLYSHLKAFCIWACTVQVIIPDNDAVAKDVLAWMGSEVISQNHTRSAMLVTGGVHNINDEFQRRIILGTSTTTPPPKVNDEVLCLPPIGTRLFWVGMRPFVFSRRGGGNLRANIVDDSGDLQNSLTIMTLGWSLKPLQDFISLCHEFKIKNLTGTTTVYFAGDGRTDPYGGVGWQSVSKAIRKLDTIDMDETVKSDLVKDAEYYYTEESRSFFADCGIPYRRGYLFHGPPGTGKSSCSAALAGHLGCDIYHINLATGHINDSVLHRLFLGLPRKCIVVLEDIDSAGVGREEMPSTKGQAPGSADISGFANMFNGQLPMKSANSSQRQNPVTLSGLLNAIDGNASQEGRLLIMTSNNPDALDAALTRPGRIDKRIYFGNMSTNAGKSIFKRLIGRSALAHDAAFTMAQVEQWADDFADKVPPNIFSPAQVQNFLQGCRGDPFKALREVDAWVKETHRASPGVEVSSSTRTSEKSTVFVDPPKPIPNGVDEERTFAQPPIDLTDTEFD</sequence>
<feature type="domain" description="BCS1 N-terminal" evidence="15">
    <location>
        <begin position="68"/>
        <end position="266"/>
    </location>
</feature>
<dbReference type="Proteomes" id="UP000800040">
    <property type="component" value="Unassembled WGS sequence"/>
</dbReference>
<dbReference type="SMART" id="SM00382">
    <property type="entry name" value="AAA"/>
    <property type="match status" value="1"/>
</dbReference>
<name>A0A6A5K9U4_9PLEO</name>